<dbReference type="EMBL" id="KB932935">
    <property type="protein sequence ID" value="EOO01979.1"/>
    <property type="molecule type" value="Genomic_DNA"/>
</dbReference>
<sequence>MTAMGIIRYVAKTKKSQSATIQLICHVKPGASQAREGVAAVTSDAIELCVSAQAKDGEANKAVTVLLSRALGVAKSDVQITHGLKSRDKTISVTGALAQGDESSCITRVRDLLEKAAGND</sequence>
<name>R8BRN0_PHAM7</name>
<dbReference type="Pfam" id="PF02594">
    <property type="entry name" value="DUF167"/>
    <property type="match status" value="1"/>
</dbReference>
<reference evidence="3" key="1">
    <citation type="journal article" date="2013" name="Genome Announc.">
        <title>Draft genome sequence of the ascomycete Phaeoacremonium aleophilum strain UCR-PA7, a causal agent of the esca disease complex in grapevines.</title>
        <authorList>
            <person name="Blanco-Ulate B."/>
            <person name="Rolshausen P."/>
            <person name="Cantu D."/>
        </authorList>
    </citation>
    <scope>NUCLEOTIDE SEQUENCE [LARGE SCALE GENOMIC DNA]</scope>
    <source>
        <strain evidence="3">UCR-PA7</strain>
    </source>
</reference>
<keyword evidence="3" id="KW-1185">Reference proteome</keyword>
<protein>
    <submittedName>
        <fullName evidence="2">Putative tsa family protein</fullName>
    </submittedName>
</protein>
<dbReference type="HAMAP" id="MF_00634">
    <property type="entry name" value="UPF0235"/>
    <property type="match status" value="1"/>
</dbReference>
<evidence type="ECO:0000313" key="2">
    <source>
        <dbReference type="EMBL" id="EOO01979.1"/>
    </source>
</evidence>
<comment type="similarity">
    <text evidence="1">Belongs to the UPF0235 family.</text>
</comment>
<dbReference type="RefSeq" id="XP_007913249.1">
    <property type="nucleotide sequence ID" value="XM_007915058.1"/>
</dbReference>
<dbReference type="PANTHER" id="PTHR13420">
    <property type="entry name" value="UPF0235 PROTEIN C15ORF40"/>
    <property type="match status" value="1"/>
</dbReference>
<dbReference type="InterPro" id="IPR036591">
    <property type="entry name" value="YggU-like_sf"/>
</dbReference>
<dbReference type="NCBIfam" id="TIGR00251">
    <property type="entry name" value="DUF167 family protein"/>
    <property type="match status" value="1"/>
</dbReference>
<accession>R8BRN0</accession>
<dbReference type="PANTHER" id="PTHR13420:SF7">
    <property type="entry name" value="UPF0235 PROTEIN C15ORF40"/>
    <property type="match status" value="1"/>
</dbReference>
<dbReference type="Gene3D" id="3.30.1200.10">
    <property type="entry name" value="YggU-like"/>
    <property type="match status" value="1"/>
</dbReference>
<dbReference type="SMART" id="SM01152">
    <property type="entry name" value="DUF167"/>
    <property type="match status" value="1"/>
</dbReference>
<dbReference type="GO" id="GO:0005737">
    <property type="term" value="C:cytoplasm"/>
    <property type="evidence" value="ECO:0007669"/>
    <property type="project" value="TreeGrafter"/>
</dbReference>
<dbReference type="Proteomes" id="UP000014074">
    <property type="component" value="Unassembled WGS sequence"/>
</dbReference>
<dbReference type="GeneID" id="19322785"/>
<dbReference type="InterPro" id="IPR003746">
    <property type="entry name" value="DUF167"/>
</dbReference>
<dbReference type="KEGG" id="tmn:UCRPA7_2527"/>
<evidence type="ECO:0000313" key="3">
    <source>
        <dbReference type="Proteomes" id="UP000014074"/>
    </source>
</evidence>
<dbReference type="HOGENOM" id="CLU_130694_1_0_1"/>
<gene>
    <name evidence="2" type="ORF">UCRPA7_2527</name>
</gene>
<evidence type="ECO:0000256" key="1">
    <source>
        <dbReference type="ARBA" id="ARBA00010364"/>
    </source>
</evidence>
<proteinExistence type="inferred from homology"/>
<organism evidence="2 3">
    <name type="scientific">Phaeoacremonium minimum (strain UCR-PA7)</name>
    <name type="common">Esca disease fungus</name>
    <name type="synonym">Togninia minima</name>
    <dbReference type="NCBI Taxonomy" id="1286976"/>
    <lineage>
        <taxon>Eukaryota</taxon>
        <taxon>Fungi</taxon>
        <taxon>Dikarya</taxon>
        <taxon>Ascomycota</taxon>
        <taxon>Pezizomycotina</taxon>
        <taxon>Sordariomycetes</taxon>
        <taxon>Sordariomycetidae</taxon>
        <taxon>Togniniales</taxon>
        <taxon>Togniniaceae</taxon>
        <taxon>Phaeoacremonium</taxon>
    </lineage>
</organism>
<dbReference type="SUPFAM" id="SSF69786">
    <property type="entry name" value="YggU-like"/>
    <property type="match status" value="1"/>
</dbReference>
<dbReference type="AlphaFoldDB" id="R8BRN0"/>
<dbReference type="eggNOG" id="KOG3276">
    <property type="taxonomic scope" value="Eukaryota"/>
</dbReference>
<dbReference type="OrthoDB" id="244097at2759"/>